<organism evidence="2 3">
    <name type="scientific">Canna indica</name>
    <name type="common">Indian-shot</name>
    <dbReference type="NCBI Taxonomy" id="4628"/>
    <lineage>
        <taxon>Eukaryota</taxon>
        <taxon>Viridiplantae</taxon>
        <taxon>Streptophyta</taxon>
        <taxon>Embryophyta</taxon>
        <taxon>Tracheophyta</taxon>
        <taxon>Spermatophyta</taxon>
        <taxon>Magnoliopsida</taxon>
        <taxon>Liliopsida</taxon>
        <taxon>Zingiberales</taxon>
        <taxon>Cannaceae</taxon>
        <taxon>Canna</taxon>
    </lineage>
</organism>
<evidence type="ECO:0000313" key="3">
    <source>
        <dbReference type="Proteomes" id="UP001327560"/>
    </source>
</evidence>
<evidence type="ECO:0000259" key="1">
    <source>
        <dbReference type="Pfam" id="PF26216"/>
    </source>
</evidence>
<keyword evidence="3" id="KW-1185">Reference proteome</keyword>
<dbReference type="EMBL" id="CP136893">
    <property type="protein sequence ID" value="WOL05008.1"/>
    <property type="molecule type" value="Genomic_DNA"/>
</dbReference>
<dbReference type="Proteomes" id="UP001327560">
    <property type="component" value="Chromosome 4"/>
</dbReference>
<protein>
    <submittedName>
        <fullName evidence="2">GDP-L-galactose phosphorylase 1-like</fullName>
    </submittedName>
</protein>
<name>A0AAQ3QDB2_9LILI</name>
<dbReference type="Pfam" id="PF26216">
    <property type="entry name" value="GDPGP1_C"/>
    <property type="match status" value="1"/>
</dbReference>
<accession>A0AAQ3QDB2</accession>
<sequence length="121" mass="13690">MVLKRKKDYEEAREDYAWRLLAEVSLFEARFEEDKAYIFEAIGLVESEERIESEENEGTPYQSSTPIALATHFPEGDIGTTTLGGTIVGVDMSLSQKIWKIFQALGNIAFAYTYSVVLIEI</sequence>
<feature type="domain" description="GDPGP1-like C-terminal" evidence="1">
    <location>
        <begin position="1"/>
        <end position="43"/>
    </location>
</feature>
<dbReference type="InterPro" id="IPR058865">
    <property type="entry name" value="GDPGP1_C"/>
</dbReference>
<gene>
    <name evidence="2" type="ORF">Cni_G13731</name>
</gene>
<dbReference type="AlphaFoldDB" id="A0AAQ3QDB2"/>
<reference evidence="2 3" key="1">
    <citation type="submission" date="2023-10" db="EMBL/GenBank/DDBJ databases">
        <title>Chromosome-scale genome assembly provides insights into flower coloration mechanisms of Canna indica.</title>
        <authorList>
            <person name="Li C."/>
        </authorList>
    </citation>
    <scope>NUCLEOTIDE SEQUENCE [LARGE SCALE GENOMIC DNA]</scope>
    <source>
        <tissue evidence="2">Flower</tissue>
    </source>
</reference>
<proteinExistence type="predicted"/>
<evidence type="ECO:0000313" key="2">
    <source>
        <dbReference type="EMBL" id="WOL05008.1"/>
    </source>
</evidence>